<sequence length="138" mass="15549">MKTGEKNQKTEIFYNGSCSICAPEILMYEKMAVKKNGAENSPLDFIDISISAPDGLAPDGMAQDDMLKRLHARLPNGEIVSGVHAFITLWGHLPGFVILARFVDLPFIRPLAEQLYDHVLAPTLYKRYLRNKTNKMQK</sequence>
<dbReference type="PANTHER" id="PTHR34290:SF2">
    <property type="entry name" value="OS04G0668800 PROTEIN"/>
    <property type="match status" value="1"/>
</dbReference>
<protein>
    <recommendedName>
        <fullName evidence="3">Thiol-disulfide oxidoreductase DCC</fullName>
    </recommendedName>
</protein>
<name>J9E1C6_9PROT</name>
<dbReference type="eggNOG" id="COG3011">
    <property type="taxonomic scope" value="Bacteria"/>
</dbReference>
<evidence type="ECO:0008006" key="3">
    <source>
        <dbReference type="Google" id="ProtNLM"/>
    </source>
</evidence>
<comment type="caution">
    <text evidence="1">The sequence shown here is derived from an EMBL/GenBank/DDBJ whole genome shotgun (WGS) entry which is preliminary data.</text>
</comment>
<dbReference type="OrthoDB" id="9801773at2"/>
<dbReference type="EMBL" id="ALYF01000002">
    <property type="protein sequence ID" value="EJW21714.1"/>
    <property type="molecule type" value="Genomic_DNA"/>
</dbReference>
<evidence type="ECO:0000313" key="1">
    <source>
        <dbReference type="EMBL" id="EJW21714.1"/>
    </source>
</evidence>
<dbReference type="InterPro" id="IPR044691">
    <property type="entry name" value="DCC1_Trx"/>
</dbReference>
<accession>J9E1C6</accession>
<organism evidence="1 2">
    <name type="scientific">alpha proteobacterium IMCC14465</name>
    <dbReference type="NCBI Taxonomy" id="1220535"/>
    <lineage>
        <taxon>Bacteria</taxon>
        <taxon>Pseudomonadati</taxon>
        <taxon>Pseudomonadota</taxon>
        <taxon>Alphaproteobacteria</taxon>
        <taxon>PS1 clade</taxon>
    </lineage>
</organism>
<reference evidence="1 2" key="1">
    <citation type="journal article" date="2012" name="J. Bacteriol.">
        <title>Genome Sequence of Strain IMCC14465, Isolated from the East Sea, Belonging to the PS1 Clade of Alphaproteobacteria.</title>
        <authorList>
            <person name="Yang S.J."/>
            <person name="Kang I."/>
            <person name="Cho J.C."/>
        </authorList>
    </citation>
    <scope>NUCLEOTIDE SEQUENCE [LARGE SCALE GENOMIC DNA]</scope>
    <source>
        <strain evidence="1 2">IMCC14465</strain>
    </source>
</reference>
<dbReference type="Pfam" id="PF04134">
    <property type="entry name" value="DCC1-like"/>
    <property type="match status" value="1"/>
</dbReference>
<dbReference type="Proteomes" id="UP000004836">
    <property type="component" value="Unassembled WGS sequence"/>
</dbReference>
<gene>
    <name evidence="1" type="ORF">IMCC14465_01080</name>
</gene>
<dbReference type="GO" id="GO:0015035">
    <property type="term" value="F:protein-disulfide reductase activity"/>
    <property type="evidence" value="ECO:0007669"/>
    <property type="project" value="InterPro"/>
</dbReference>
<keyword evidence="2" id="KW-1185">Reference proteome</keyword>
<dbReference type="STRING" id="1220535.IMCC14465_01080"/>
<proteinExistence type="predicted"/>
<dbReference type="InterPro" id="IPR007263">
    <property type="entry name" value="DCC1-like"/>
</dbReference>
<dbReference type="AlphaFoldDB" id="J9E1C6"/>
<evidence type="ECO:0000313" key="2">
    <source>
        <dbReference type="Proteomes" id="UP000004836"/>
    </source>
</evidence>
<dbReference type="PANTHER" id="PTHR34290">
    <property type="entry name" value="SI:CH73-390P7.2"/>
    <property type="match status" value="1"/>
</dbReference>